<evidence type="ECO:0008006" key="4">
    <source>
        <dbReference type="Google" id="ProtNLM"/>
    </source>
</evidence>
<proteinExistence type="predicted"/>
<accession>A0A2R8B7M2</accession>
<dbReference type="InterPro" id="IPR007211">
    <property type="entry name" value="DUF378"/>
</dbReference>
<gene>
    <name evidence="2" type="ORF">DEA8626_02126</name>
</gene>
<reference evidence="2 3" key="1">
    <citation type="submission" date="2018-03" db="EMBL/GenBank/DDBJ databases">
        <authorList>
            <person name="Keele B.F."/>
        </authorList>
    </citation>
    <scope>NUCLEOTIDE SEQUENCE [LARGE SCALE GENOMIC DNA]</scope>
    <source>
        <strain evidence="2 3">CECT 8626</strain>
    </source>
</reference>
<sequence length="67" mass="7195">MNMLNFTTLLLVIVGALNWLLVGVAGFDLVAAIFGPGSILARLVYVLVGLSGLYQIKNLRTSHTVHV</sequence>
<keyword evidence="1" id="KW-1133">Transmembrane helix</keyword>
<keyword evidence="1" id="KW-0472">Membrane</keyword>
<name>A0A2R8B7M2_9RHOB</name>
<evidence type="ECO:0000313" key="2">
    <source>
        <dbReference type="EMBL" id="SPH18586.1"/>
    </source>
</evidence>
<keyword evidence="1" id="KW-0812">Transmembrane</keyword>
<dbReference type="Pfam" id="PF04070">
    <property type="entry name" value="DUF378"/>
    <property type="match status" value="1"/>
</dbReference>
<protein>
    <recommendedName>
        <fullName evidence="4">DUF378 domain-containing protein</fullName>
    </recommendedName>
</protein>
<dbReference type="AlphaFoldDB" id="A0A2R8B7M2"/>
<keyword evidence="3" id="KW-1185">Reference proteome</keyword>
<evidence type="ECO:0000313" key="3">
    <source>
        <dbReference type="Proteomes" id="UP000244924"/>
    </source>
</evidence>
<organism evidence="2 3">
    <name type="scientific">Albidovulum aquaemixtae</name>
    <dbReference type="NCBI Taxonomy" id="1542388"/>
    <lineage>
        <taxon>Bacteria</taxon>
        <taxon>Pseudomonadati</taxon>
        <taxon>Pseudomonadota</taxon>
        <taxon>Alphaproteobacteria</taxon>
        <taxon>Rhodobacterales</taxon>
        <taxon>Paracoccaceae</taxon>
        <taxon>Albidovulum</taxon>
    </lineage>
</organism>
<feature type="transmembrane region" description="Helical" evidence="1">
    <location>
        <begin position="33"/>
        <end position="54"/>
    </location>
</feature>
<dbReference type="OrthoDB" id="9812136at2"/>
<dbReference type="Proteomes" id="UP000244924">
    <property type="component" value="Unassembled WGS sequence"/>
</dbReference>
<dbReference type="PANTHER" id="PTHR37304:SF1">
    <property type="entry name" value="MEMBRANE PROTEIN"/>
    <property type="match status" value="1"/>
</dbReference>
<evidence type="ECO:0000256" key="1">
    <source>
        <dbReference type="SAM" id="Phobius"/>
    </source>
</evidence>
<dbReference type="EMBL" id="OMOQ01000001">
    <property type="protein sequence ID" value="SPH18586.1"/>
    <property type="molecule type" value="Genomic_DNA"/>
</dbReference>
<dbReference type="RefSeq" id="WP_108853422.1">
    <property type="nucleotide sequence ID" value="NZ_OMOQ01000001.1"/>
</dbReference>
<dbReference type="PANTHER" id="PTHR37304">
    <property type="entry name" value="MEMBRANE PROTEIN-RELATED"/>
    <property type="match status" value="1"/>
</dbReference>